<feature type="coiled-coil region" evidence="1">
    <location>
        <begin position="36"/>
        <end position="133"/>
    </location>
</feature>
<protein>
    <submittedName>
        <fullName evidence="2">Uncharacterized protein</fullName>
    </submittedName>
</protein>
<keyword evidence="3" id="KW-1185">Reference proteome</keyword>
<evidence type="ECO:0000313" key="3">
    <source>
        <dbReference type="Proteomes" id="UP000692954"/>
    </source>
</evidence>
<name>A0A8S1LJK4_9CILI</name>
<dbReference type="OrthoDB" id="305707at2759"/>
<sequence length="200" mass="24265">MKNIDEIDSRIHQYMEKRKSQQPNSFDQSTILFQDKAGLLNELETLRQKNVNLEQELKELLTQYDEIQREEEIKQLEQEKAEIIQIELEQLRSMHFKMKDEYQQQVDFLQKQLDFAEQEKIKLITENQRLKSNQCNEQETQELYNQVFKEGQENIKFNKQIDKFQKEILKLKNIVETKITKKQQSKQMQATKYNEKKTKS</sequence>
<evidence type="ECO:0000256" key="1">
    <source>
        <dbReference type="SAM" id="Coils"/>
    </source>
</evidence>
<dbReference type="EMBL" id="CAJJDN010000021">
    <property type="protein sequence ID" value="CAD8066541.1"/>
    <property type="molecule type" value="Genomic_DNA"/>
</dbReference>
<comment type="caution">
    <text evidence="2">The sequence shown here is derived from an EMBL/GenBank/DDBJ whole genome shotgun (WGS) entry which is preliminary data.</text>
</comment>
<dbReference type="Proteomes" id="UP000692954">
    <property type="component" value="Unassembled WGS sequence"/>
</dbReference>
<reference evidence="2" key="1">
    <citation type="submission" date="2021-01" db="EMBL/GenBank/DDBJ databases">
        <authorList>
            <consortium name="Genoscope - CEA"/>
            <person name="William W."/>
        </authorList>
    </citation>
    <scope>NUCLEOTIDE SEQUENCE</scope>
</reference>
<dbReference type="AlphaFoldDB" id="A0A8S1LJK4"/>
<gene>
    <name evidence="2" type="ORF">PSON_ATCC_30995.1.T0210387</name>
</gene>
<organism evidence="2 3">
    <name type="scientific">Paramecium sonneborni</name>
    <dbReference type="NCBI Taxonomy" id="65129"/>
    <lineage>
        <taxon>Eukaryota</taxon>
        <taxon>Sar</taxon>
        <taxon>Alveolata</taxon>
        <taxon>Ciliophora</taxon>
        <taxon>Intramacronucleata</taxon>
        <taxon>Oligohymenophorea</taxon>
        <taxon>Peniculida</taxon>
        <taxon>Parameciidae</taxon>
        <taxon>Paramecium</taxon>
    </lineage>
</organism>
<evidence type="ECO:0000313" key="2">
    <source>
        <dbReference type="EMBL" id="CAD8066541.1"/>
    </source>
</evidence>
<keyword evidence="1" id="KW-0175">Coiled coil</keyword>
<accession>A0A8S1LJK4</accession>
<proteinExistence type="predicted"/>